<organism evidence="1">
    <name type="scientific">mine drainage metagenome</name>
    <dbReference type="NCBI Taxonomy" id="410659"/>
    <lineage>
        <taxon>unclassified sequences</taxon>
        <taxon>metagenomes</taxon>
        <taxon>ecological metagenomes</taxon>
    </lineage>
</organism>
<dbReference type="SUPFAM" id="SSF160104">
    <property type="entry name" value="Acetoacetate decarboxylase-like"/>
    <property type="match status" value="1"/>
</dbReference>
<dbReference type="NCBIfam" id="NF002614">
    <property type="entry name" value="PRK02265.1"/>
    <property type="match status" value="1"/>
</dbReference>
<dbReference type="InterPro" id="IPR023375">
    <property type="entry name" value="ADC_dom_sf"/>
</dbReference>
<dbReference type="InterPro" id="IPR010451">
    <property type="entry name" value="Acetoacetate_decarboxylase"/>
</dbReference>
<dbReference type="Pfam" id="PF06314">
    <property type="entry name" value="ADC"/>
    <property type="match status" value="1"/>
</dbReference>
<proteinExistence type="predicted"/>
<accession>A0A1J5QQV6</accession>
<reference evidence="1" key="1">
    <citation type="submission" date="2016-10" db="EMBL/GenBank/DDBJ databases">
        <title>Sequence of Gallionella enrichment culture.</title>
        <authorList>
            <person name="Poehlein A."/>
            <person name="Muehling M."/>
            <person name="Daniel R."/>
        </authorList>
    </citation>
    <scope>NUCLEOTIDE SEQUENCE</scope>
</reference>
<dbReference type="GO" id="GO:0047602">
    <property type="term" value="F:acetoacetate decarboxylase activity"/>
    <property type="evidence" value="ECO:0007669"/>
    <property type="project" value="UniProtKB-EC"/>
</dbReference>
<keyword evidence="1" id="KW-0456">Lyase</keyword>
<sequence length="266" mass="29080">MNRQEVLSLPSMPAASPSYPRGPYRFIDREYLIITYESDPDAIRAALPEPLEPDGSGTVLYEFIRMPDSAGFGSYTESGLVIPALLGSEHVNFTAQMYLDDEPPIAAGREIWGFPKKHASPQLRIIHDTPTGTLDYEGIQVAVGTMGYKHQHILYDVEGRRQCSTASIVSKMSKTQVNLKLLPGVDGTPAIAQLVGYNLVDIQVKGAWSGPARLHLLAHVNAPVADLPVRRVVGGLHFIADLTLPYGRVMHDYLNAADGTHERGLP</sequence>
<protein>
    <submittedName>
        <fullName evidence="1">Putative acetoacetate decarboxylase</fullName>
        <ecNumber evidence="1">4.1.1.4</ecNumber>
    </submittedName>
</protein>
<comment type="caution">
    <text evidence="1">The sequence shown here is derived from an EMBL/GenBank/DDBJ whole genome shotgun (WGS) entry which is preliminary data.</text>
</comment>
<dbReference type="EMBL" id="MLJW01000521">
    <property type="protein sequence ID" value="OIQ85784.1"/>
    <property type="molecule type" value="Genomic_DNA"/>
</dbReference>
<evidence type="ECO:0000313" key="1">
    <source>
        <dbReference type="EMBL" id="OIQ85784.1"/>
    </source>
</evidence>
<name>A0A1J5QQV6_9ZZZZ</name>
<dbReference type="AlphaFoldDB" id="A0A1J5QQV6"/>
<gene>
    <name evidence="1" type="primary">adc_4</name>
    <name evidence="1" type="ORF">GALL_323650</name>
</gene>
<dbReference type="EC" id="4.1.1.4" evidence="1"/>
<dbReference type="Gene3D" id="2.40.400.10">
    <property type="entry name" value="Acetoacetate decarboxylase-like"/>
    <property type="match status" value="1"/>
</dbReference>